<organism evidence="1 2">
    <name type="scientific">Callorhinchus milii</name>
    <name type="common">Ghost shark</name>
    <dbReference type="NCBI Taxonomy" id="7868"/>
    <lineage>
        <taxon>Eukaryota</taxon>
        <taxon>Metazoa</taxon>
        <taxon>Chordata</taxon>
        <taxon>Craniata</taxon>
        <taxon>Vertebrata</taxon>
        <taxon>Chondrichthyes</taxon>
        <taxon>Holocephali</taxon>
        <taxon>Chimaeriformes</taxon>
        <taxon>Callorhinchidae</taxon>
        <taxon>Callorhinchus</taxon>
    </lineage>
</organism>
<reference evidence="1" key="4">
    <citation type="submission" date="2025-08" db="UniProtKB">
        <authorList>
            <consortium name="Ensembl"/>
        </authorList>
    </citation>
    <scope>IDENTIFICATION</scope>
</reference>
<accession>A0A4W3H318</accession>
<dbReference type="Ensembl" id="ENSCMIT00000004630.1">
    <property type="protein sequence ID" value="ENSCMIP00000004464.1"/>
    <property type="gene ID" value="ENSCMIG00000002662.1"/>
</dbReference>
<protein>
    <submittedName>
        <fullName evidence="1">Uncharacterized protein</fullName>
    </submittedName>
</protein>
<reference evidence="2" key="2">
    <citation type="journal article" date="2007" name="PLoS Biol.">
        <title>Survey sequencing and comparative analysis of the elephant shark (Callorhinchus milii) genome.</title>
        <authorList>
            <person name="Venkatesh B."/>
            <person name="Kirkness E.F."/>
            <person name="Loh Y.H."/>
            <person name="Halpern A.L."/>
            <person name="Lee A.P."/>
            <person name="Johnson J."/>
            <person name="Dandona N."/>
            <person name="Viswanathan L.D."/>
            <person name="Tay A."/>
            <person name="Venter J.C."/>
            <person name="Strausberg R.L."/>
            <person name="Brenner S."/>
        </authorList>
    </citation>
    <scope>NUCLEOTIDE SEQUENCE [LARGE SCALE GENOMIC DNA]</scope>
</reference>
<name>A0A4W3H318_CALMI</name>
<dbReference type="Proteomes" id="UP000314986">
    <property type="component" value="Unassembled WGS sequence"/>
</dbReference>
<reference evidence="2" key="1">
    <citation type="journal article" date="2006" name="Science">
        <title>Ancient noncoding elements conserved in the human genome.</title>
        <authorList>
            <person name="Venkatesh B."/>
            <person name="Kirkness E.F."/>
            <person name="Loh Y.H."/>
            <person name="Halpern A.L."/>
            <person name="Lee A.P."/>
            <person name="Johnson J."/>
            <person name="Dandona N."/>
            <person name="Viswanathan L.D."/>
            <person name="Tay A."/>
            <person name="Venter J.C."/>
            <person name="Strausberg R.L."/>
            <person name="Brenner S."/>
        </authorList>
    </citation>
    <scope>NUCLEOTIDE SEQUENCE [LARGE SCALE GENOMIC DNA]</scope>
</reference>
<keyword evidence="2" id="KW-1185">Reference proteome</keyword>
<reference evidence="1" key="5">
    <citation type="submission" date="2025-09" db="UniProtKB">
        <authorList>
            <consortium name="Ensembl"/>
        </authorList>
    </citation>
    <scope>IDENTIFICATION</scope>
</reference>
<evidence type="ECO:0000313" key="1">
    <source>
        <dbReference type="Ensembl" id="ENSCMIP00000004464.1"/>
    </source>
</evidence>
<sequence length="93" mass="10446">FQNSLTLANIEPIIQDPENPLTVLLARERNLIAEASVQHNRTPKPLPLNNEVLTVLAKEQVKTAARLGLTHTHTHTHTVTTLIHTHKTHNRCI</sequence>
<reference evidence="2" key="3">
    <citation type="journal article" date="2014" name="Nature">
        <title>Elephant shark genome provides unique insights into gnathostome evolution.</title>
        <authorList>
            <consortium name="International Elephant Shark Genome Sequencing Consortium"/>
            <person name="Venkatesh B."/>
            <person name="Lee A.P."/>
            <person name="Ravi V."/>
            <person name="Maurya A.K."/>
            <person name="Lian M.M."/>
            <person name="Swann J.B."/>
            <person name="Ohta Y."/>
            <person name="Flajnik M.F."/>
            <person name="Sutoh Y."/>
            <person name="Kasahara M."/>
            <person name="Hoon S."/>
            <person name="Gangu V."/>
            <person name="Roy S.W."/>
            <person name="Irimia M."/>
            <person name="Korzh V."/>
            <person name="Kondrychyn I."/>
            <person name="Lim Z.W."/>
            <person name="Tay B.H."/>
            <person name="Tohari S."/>
            <person name="Kong K.W."/>
            <person name="Ho S."/>
            <person name="Lorente-Galdos B."/>
            <person name="Quilez J."/>
            <person name="Marques-Bonet T."/>
            <person name="Raney B.J."/>
            <person name="Ingham P.W."/>
            <person name="Tay A."/>
            <person name="Hillier L.W."/>
            <person name="Minx P."/>
            <person name="Boehm T."/>
            <person name="Wilson R.K."/>
            <person name="Brenner S."/>
            <person name="Warren W.C."/>
        </authorList>
    </citation>
    <scope>NUCLEOTIDE SEQUENCE [LARGE SCALE GENOMIC DNA]</scope>
</reference>
<proteinExistence type="predicted"/>
<dbReference type="AlphaFoldDB" id="A0A4W3H318"/>
<evidence type="ECO:0000313" key="2">
    <source>
        <dbReference type="Proteomes" id="UP000314986"/>
    </source>
</evidence>